<keyword evidence="4" id="KW-0732">Signal</keyword>
<feature type="signal peptide" evidence="4">
    <location>
        <begin position="1"/>
        <end position="19"/>
    </location>
</feature>
<accession>A0A8H5ZRG1</accession>
<evidence type="ECO:0000256" key="1">
    <source>
        <dbReference type="SAM" id="Coils"/>
    </source>
</evidence>
<feature type="coiled-coil region" evidence="1">
    <location>
        <begin position="329"/>
        <end position="363"/>
    </location>
</feature>
<keyword evidence="3" id="KW-0812">Transmembrane</keyword>
<name>A0A8H5ZRG1_COCSA</name>
<feature type="chain" id="PRO_5034890015" evidence="4">
    <location>
        <begin position="20"/>
        <end position="476"/>
    </location>
</feature>
<comment type="caution">
    <text evidence="5">The sequence shown here is derived from an EMBL/GenBank/DDBJ whole genome shotgun (WGS) entry which is preliminary data.</text>
</comment>
<organism evidence="5 6">
    <name type="scientific">Cochliobolus sativus</name>
    <name type="common">Common root rot and spot blotch fungus</name>
    <name type="synonym">Bipolaris sorokiniana</name>
    <dbReference type="NCBI Taxonomy" id="45130"/>
    <lineage>
        <taxon>Eukaryota</taxon>
        <taxon>Fungi</taxon>
        <taxon>Dikarya</taxon>
        <taxon>Ascomycota</taxon>
        <taxon>Pezizomycotina</taxon>
        <taxon>Dothideomycetes</taxon>
        <taxon>Pleosporomycetidae</taxon>
        <taxon>Pleosporales</taxon>
        <taxon>Pleosporineae</taxon>
        <taxon>Pleosporaceae</taxon>
        <taxon>Bipolaris</taxon>
    </lineage>
</organism>
<keyword evidence="3" id="KW-1133">Transmembrane helix</keyword>
<sequence length="476" mass="53113">MSPIAVLVLAVLRATGMISDPLLRPHNSNITNFELTSGCRTSHECSKLYSVSEHSLYNMTGFAELEVILVINATPTLDVAPGEQLVPDQTVYDPTIEPGTGIIFETIQDIPGHLNSLALGLVMGLVHTLLLMVYYTIFKHLESIVSFYMEIPQIDGIFMLEKAVSEHPYAIYPWLSLALLTLLEPFLTFVWDYLHQEFHDSHEAVMKRLGRCEAKAWGQTILIKALGEAKDRFNLALEALTASLEDAKTQISGIEERVLGIFGTVNQQDEDMKKIARSFENMVRDQHSLREHVGDLSTNLYREHAELGSCLNRFVQAYGSNGITLSHRFDCLEHKVDALEREKATQAAEIETLKSALSKADEERAAMITFYRKQKFNNLATNEYYQRAIAEAPEDQLAPAFTAYMTAMHSQMNATLQGVYRTAGGHPHTPQPHMPQARQQNNGYGMPENGSPGYGFPGLGSSRYGPAGGFPFNQRK</sequence>
<feature type="transmembrane region" description="Helical" evidence="3">
    <location>
        <begin position="117"/>
        <end position="137"/>
    </location>
</feature>
<protein>
    <submittedName>
        <fullName evidence="5">Uncharacterized protein</fullName>
    </submittedName>
</protein>
<feature type="coiled-coil region" evidence="1">
    <location>
        <begin position="230"/>
        <end position="257"/>
    </location>
</feature>
<dbReference type="AlphaFoldDB" id="A0A8H5ZRG1"/>
<feature type="region of interest" description="Disordered" evidence="2">
    <location>
        <begin position="421"/>
        <end position="476"/>
    </location>
</feature>
<keyword evidence="1" id="KW-0175">Coiled coil</keyword>
<evidence type="ECO:0000313" key="6">
    <source>
        <dbReference type="Proteomes" id="UP000624244"/>
    </source>
</evidence>
<evidence type="ECO:0000313" key="5">
    <source>
        <dbReference type="EMBL" id="KAF5854022.1"/>
    </source>
</evidence>
<dbReference type="Proteomes" id="UP000624244">
    <property type="component" value="Unassembled WGS sequence"/>
</dbReference>
<evidence type="ECO:0000256" key="2">
    <source>
        <dbReference type="SAM" id="MobiDB-lite"/>
    </source>
</evidence>
<evidence type="ECO:0000256" key="4">
    <source>
        <dbReference type="SAM" id="SignalP"/>
    </source>
</evidence>
<evidence type="ECO:0000256" key="3">
    <source>
        <dbReference type="SAM" id="Phobius"/>
    </source>
</evidence>
<dbReference type="EMBL" id="WNKQ01000001">
    <property type="protein sequence ID" value="KAF5854022.1"/>
    <property type="molecule type" value="Genomic_DNA"/>
</dbReference>
<proteinExistence type="predicted"/>
<keyword evidence="3" id="KW-0472">Membrane</keyword>
<gene>
    <name evidence="5" type="ORF">GGP41_006798</name>
</gene>
<reference evidence="5" key="1">
    <citation type="submission" date="2019-11" db="EMBL/GenBank/DDBJ databases">
        <title>Bipolaris sorokiniana Genome sequencing.</title>
        <authorList>
            <person name="Wang H."/>
        </authorList>
    </citation>
    <scope>NUCLEOTIDE SEQUENCE</scope>
</reference>